<evidence type="ECO:0000259" key="4">
    <source>
        <dbReference type="PROSITE" id="PS50949"/>
    </source>
</evidence>
<dbReference type="SUPFAM" id="SSF53822">
    <property type="entry name" value="Periplasmic binding protein-like I"/>
    <property type="match status" value="1"/>
</dbReference>
<dbReference type="AlphaFoldDB" id="A0A4V2IVQ7"/>
<evidence type="ECO:0000313" key="5">
    <source>
        <dbReference type="EMBL" id="TBH73195.1"/>
    </source>
</evidence>
<dbReference type="GO" id="GO:0003677">
    <property type="term" value="F:DNA binding"/>
    <property type="evidence" value="ECO:0007669"/>
    <property type="project" value="UniProtKB-KW"/>
</dbReference>
<keyword evidence="2" id="KW-0238">DNA-binding</keyword>
<dbReference type="PANTHER" id="PTHR38445">
    <property type="entry name" value="HTH-TYPE TRANSCRIPTIONAL REPRESSOR YTRA"/>
    <property type="match status" value="1"/>
</dbReference>
<dbReference type="Pfam" id="PF13377">
    <property type="entry name" value="Peripla_BP_3"/>
    <property type="match status" value="1"/>
</dbReference>
<dbReference type="PANTHER" id="PTHR38445:SF10">
    <property type="entry name" value="GNTR-FAMILY TRANSCRIPTIONAL REGULATOR"/>
    <property type="match status" value="1"/>
</dbReference>
<organism evidence="5 6">
    <name type="scientific">Aquirufa antheringensis</name>
    <dbReference type="NCBI Taxonomy" id="2516559"/>
    <lineage>
        <taxon>Bacteria</taxon>
        <taxon>Pseudomonadati</taxon>
        <taxon>Bacteroidota</taxon>
        <taxon>Cytophagia</taxon>
        <taxon>Cytophagales</taxon>
        <taxon>Flectobacillaceae</taxon>
        <taxon>Aquirufa</taxon>
    </lineage>
</organism>
<keyword evidence="6" id="KW-1185">Reference proteome</keyword>
<feature type="domain" description="HTH gntR-type" evidence="4">
    <location>
        <begin position="10"/>
        <end position="78"/>
    </location>
</feature>
<dbReference type="RefSeq" id="WP_130896725.1">
    <property type="nucleotide sequence ID" value="NZ_JAANOL010000001.1"/>
</dbReference>
<dbReference type="InterPro" id="IPR000524">
    <property type="entry name" value="Tscrpt_reg_HTH_GntR"/>
</dbReference>
<proteinExistence type="predicted"/>
<comment type="caution">
    <text evidence="5">The sequence shown here is derived from an EMBL/GenBank/DDBJ whole genome shotgun (WGS) entry which is preliminary data.</text>
</comment>
<dbReference type="EMBL" id="SEWY01000003">
    <property type="protein sequence ID" value="TBH73195.1"/>
    <property type="molecule type" value="Genomic_DNA"/>
</dbReference>
<keyword evidence="1" id="KW-0805">Transcription regulation</keyword>
<dbReference type="InterPro" id="IPR046335">
    <property type="entry name" value="LacI/GalR-like_sensor"/>
</dbReference>
<evidence type="ECO:0000256" key="3">
    <source>
        <dbReference type="ARBA" id="ARBA00023163"/>
    </source>
</evidence>
<dbReference type="PROSITE" id="PS50949">
    <property type="entry name" value="HTH_GNTR"/>
    <property type="match status" value="1"/>
</dbReference>
<evidence type="ECO:0000256" key="2">
    <source>
        <dbReference type="ARBA" id="ARBA00023125"/>
    </source>
</evidence>
<gene>
    <name evidence="5" type="ORF">EWU20_07410</name>
</gene>
<evidence type="ECO:0000313" key="6">
    <source>
        <dbReference type="Proteomes" id="UP000293583"/>
    </source>
</evidence>
<dbReference type="SUPFAM" id="SSF46785">
    <property type="entry name" value="Winged helix' DNA-binding domain"/>
    <property type="match status" value="1"/>
</dbReference>
<dbReference type="InterPro" id="IPR036390">
    <property type="entry name" value="WH_DNA-bd_sf"/>
</dbReference>
<dbReference type="Gene3D" id="1.10.10.10">
    <property type="entry name" value="Winged helix-like DNA-binding domain superfamily/Winged helix DNA-binding domain"/>
    <property type="match status" value="1"/>
</dbReference>
<evidence type="ECO:0000256" key="1">
    <source>
        <dbReference type="ARBA" id="ARBA00023015"/>
    </source>
</evidence>
<protein>
    <submittedName>
        <fullName evidence="5">GntR family transcriptional regulator</fullName>
    </submittedName>
</protein>
<dbReference type="OrthoDB" id="742238at2"/>
<dbReference type="SMART" id="SM00345">
    <property type="entry name" value="HTH_GNTR"/>
    <property type="match status" value="1"/>
</dbReference>
<accession>A0A4V2IVQ7</accession>
<dbReference type="GO" id="GO:0003700">
    <property type="term" value="F:DNA-binding transcription factor activity"/>
    <property type="evidence" value="ECO:0007669"/>
    <property type="project" value="InterPro"/>
</dbReference>
<dbReference type="InterPro" id="IPR028082">
    <property type="entry name" value="Peripla_BP_I"/>
</dbReference>
<dbReference type="InterPro" id="IPR036388">
    <property type="entry name" value="WH-like_DNA-bd_sf"/>
</dbReference>
<dbReference type="CDD" id="cd07377">
    <property type="entry name" value="WHTH_GntR"/>
    <property type="match status" value="1"/>
</dbReference>
<reference evidence="5 6" key="1">
    <citation type="submission" date="2019-02" db="EMBL/GenBank/DDBJ databases">
        <title>Genome of a new Bacteroidetes strain.</title>
        <authorList>
            <person name="Pitt A."/>
        </authorList>
    </citation>
    <scope>NUCLEOTIDE SEQUENCE [LARGE SCALE GENOMIC DNA]</scope>
    <source>
        <strain evidence="5 6">103A-SOEBACH</strain>
    </source>
</reference>
<keyword evidence="3" id="KW-0804">Transcription</keyword>
<name>A0A4V2IVQ7_9BACT</name>
<dbReference type="Gene3D" id="3.40.50.2300">
    <property type="match status" value="2"/>
</dbReference>
<sequence length="335" mass="38644">MIYFDPNSSKPKYQQLIDGIIDGINSGLLEHGKQLPSINKVASEFNMARMTVTKAYDDLREKGLISSHHGKGFYVSSTNTKNALRVFILMDALTPYKEILYESIIQNLGEDVSHNLFFHYHDMELFEELITNNLGKYNHYIILPHFNISVARIVSKIPKDKLLVLDINIKEFSDDYSILFQNFESNIYQGLSTSLEKVKKYQQINLVLSSKSFQYTPDGIIQGFTKFCTVNDLEFDIIPDLDDDYELQVNQAYIVFREYDLIKMINWTTKNKLKVGKDVGIISYDDTPLKEIIAEGISVISNDFKKMGQRAAQMIINREKGRESNEFYFIDRGSL</sequence>
<dbReference type="PRINTS" id="PR00035">
    <property type="entry name" value="HTHGNTR"/>
</dbReference>
<dbReference type="Pfam" id="PF00392">
    <property type="entry name" value="GntR"/>
    <property type="match status" value="1"/>
</dbReference>
<dbReference type="Proteomes" id="UP000293583">
    <property type="component" value="Unassembled WGS sequence"/>
</dbReference>